<feature type="domain" description="NAD-dependent epimerase/dehydratase" evidence="11">
    <location>
        <begin position="7"/>
        <end position="255"/>
    </location>
</feature>
<dbReference type="EC" id="5.1.3.2" evidence="5 10"/>
<evidence type="ECO:0000256" key="5">
    <source>
        <dbReference type="ARBA" id="ARBA00013189"/>
    </source>
</evidence>
<comment type="similarity">
    <text evidence="4 10">Belongs to the NAD(P)-dependent epimerase/dehydratase family.</text>
</comment>
<dbReference type="RefSeq" id="WP_092079654.1">
    <property type="nucleotide sequence ID" value="NZ_FMZW01000003.1"/>
</dbReference>
<dbReference type="PANTHER" id="PTHR43725">
    <property type="entry name" value="UDP-GLUCOSE 4-EPIMERASE"/>
    <property type="match status" value="1"/>
</dbReference>
<keyword evidence="7 10" id="KW-0520">NAD</keyword>
<evidence type="ECO:0000259" key="11">
    <source>
        <dbReference type="Pfam" id="PF01370"/>
    </source>
</evidence>
<evidence type="ECO:0000313" key="13">
    <source>
        <dbReference type="Proteomes" id="UP000199245"/>
    </source>
</evidence>
<keyword evidence="8 10" id="KW-0413">Isomerase</keyword>
<dbReference type="Proteomes" id="UP000199245">
    <property type="component" value="Unassembled WGS sequence"/>
</dbReference>
<dbReference type="InterPro" id="IPR036291">
    <property type="entry name" value="NAD(P)-bd_dom_sf"/>
</dbReference>
<evidence type="ECO:0000256" key="10">
    <source>
        <dbReference type="RuleBase" id="RU366046"/>
    </source>
</evidence>
<dbReference type="GO" id="GO:0033499">
    <property type="term" value="P:galactose catabolic process via UDP-galactose, Leloir pathway"/>
    <property type="evidence" value="ECO:0007669"/>
    <property type="project" value="TreeGrafter"/>
</dbReference>
<gene>
    <name evidence="12" type="ORF">SAMN05216337_1003149</name>
</gene>
<evidence type="ECO:0000256" key="3">
    <source>
        <dbReference type="ARBA" id="ARBA00004947"/>
    </source>
</evidence>
<organism evidence="12 13">
    <name type="scientific">Bradyrhizobium brasilense</name>
    <dbReference type="NCBI Taxonomy" id="1419277"/>
    <lineage>
        <taxon>Bacteria</taxon>
        <taxon>Pseudomonadati</taxon>
        <taxon>Pseudomonadota</taxon>
        <taxon>Alphaproteobacteria</taxon>
        <taxon>Hyphomicrobiales</taxon>
        <taxon>Nitrobacteraceae</taxon>
        <taxon>Bradyrhizobium</taxon>
    </lineage>
</organism>
<keyword evidence="9 10" id="KW-0119">Carbohydrate metabolism</keyword>
<comment type="subunit">
    <text evidence="10">Homodimer.</text>
</comment>
<dbReference type="UniPathway" id="UPA00214"/>
<dbReference type="InterPro" id="IPR001509">
    <property type="entry name" value="Epimerase_deHydtase"/>
</dbReference>
<dbReference type="PANTHER" id="PTHR43725:SF53">
    <property type="entry name" value="UDP-ARABINOSE 4-EPIMERASE 1"/>
    <property type="match status" value="1"/>
</dbReference>
<accession>A0A1G6M5T8</accession>
<comment type="catalytic activity">
    <reaction evidence="1 10">
        <text>UDP-alpha-D-glucose = UDP-alpha-D-galactose</text>
        <dbReference type="Rhea" id="RHEA:22168"/>
        <dbReference type="ChEBI" id="CHEBI:58885"/>
        <dbReference type="ChEBI" id="CHEBI:66914"/>
        <dbReference type="EC" id="5.1.3.2"/>
    </reaction>
</comment>
<dbReference type="NCBIfam" id="TIGR01179">
    <property type="entry name" value="galE"/>
    <property type="match status" value="1"/>
</dbReference>
<comment type="pathway">
    <text evidence="3 10">Carbohydrate metabolism; galactose metabolism.</text>
</comment>
<evidence type="ECO:0000256" key="9">
    <source>
        <dbReference type="ARBA" id="ARBA00023277"/>
    </source>
</evidence>
<dbReference type="SUPFAM" id="SSF51735">
    <property type="entry name" value="NAD(P)-binding Rossmann-fold domains"/>
    <property type="match status" value="1"/>
</dbReference>
<dbReference type="Gene3D" id="3.40.50.720">
    <property type="entry name" value="NAD(P)-binding Rossmann-like Domain"/>
    <property type="match status" value="1"/>
</dbReference>
<dbReference type="InterPro" id="IPR005886">
    <property type="entry name" value="UDP_G4E"/>
</dbReference>
<name>A0A1G6M5T8_9BRAD</name>
<dbReference type="AlphaFoldDB" id="A0A1G6M5T8"/>
<sequence length="331" mass="35525">MASRGSILITGGAGYIGSHCAKAVAEAGFLPVVYDNLSTGHRDFVRWGPLVIGDVADHDKIAATIRDHNALAVMHFAAFSAVGESVADPQKYFTNNIAGTLGLLRGMREAGCDRLVFSSTGAVYGNAGRDPIPESAAGPTVNPYGRSKFMIEQILADYRAAYRFNSVCLRYFNACGADASVTIGELRDPETHLIPRALMALLGHVPDFAIFGEDYDTPDGTAVRDYIHVDDLASAHIAALELLLKGDAGGVFNLGTGTGYSVRQVLDAIRAETGEAVPSVVRERRAGDPPILVADPSRSERGLGFRASRSDLGYIIRSAWAWHQKAHPRRR</sequence>
<evidence type="ECO:0000256" key="4">
    <source>
        <dbReference type="ARBA" id="ARBA00007637"/>
    </source>
</evidence>
<protein>
    <recommendedName>
        <fullName evidence="6 10">UDP-glucose 4-epimerase</fullName>
        <ecNumber evidence="5 10">5.1.3.2</ecNumber>
    </recommendedName>
</protein>
<evidence type="ECO:0000256" key="1">
    <source>
        <dbReference type="ARBA" id="ARBA00000083"/>
    </source>
</evidence>
<evidence type="ECO:0000256" key="7">
    <source>
        <dbReference type="ARBA" id="ARBA00023027"/>
    </source>
</evidence>
<evidence type="ECO:0000256" key="8">
    <source>
        <dbReference type="ARBA" id="ARBA00023235"/>
    </source>
</evidence>
<comment type="cofactor">
    <cofactor evidence="2 10">
        <name>NAD(+)</name>
        <dbReference type="ChEBI" id="CHEBI:57540"/>
    </cofactor>
</comment>
<dbReference type="Pfam" id="PF01370">
    <property type="entry name" value="Epimerase"/>
    <property type="match status" value="1"/>
</dbReference>
<dbReference type="EMBL" id="FMZW01000003">
    <property type="protein sequence ID" value="SDC50849.1"/>
    <property type="molecule type" value="Genomic_DNA"/>
</dbReference>
<dbReference type="Gene3D" id="3.90.25.10">
    <property type="entry name" value="UDP-galactose 4-epimerase, domain 1"/>
    <property type="match status" value="1"/>
</dbReference>
<proteinExistence type="inferred from homology"/>
<evidence type="ECO:0000313" key="12">
    <source>
        <dbReference type="EMBL" id="SDC50849.1"/>
    </source>
</evidence>
<reference evidence="12 13" key="1">
    <citation type="submission" date="2016-10" db="EMBL/GenBank/DDBJ databases">
        <authorList>
            <person name="de Groot N.N."/>
        </authorList>
    </citation>
    <scope>NUCLEOTIDE SEQUENCE [LARGE SCALE GENOMIC DNA]</scope>
    <source>
        <strain evidence="12 13">R5</strain>
    </source>
</reference>
<dbReference type="GO" id="GO:0003978">
    <property type="term" value="F:UDP-glucose 4-epimerase activity"/>
    <property type="evidence" value="ECO:0007669"/>
    <property type="project" value="UniProtKB-UniRule"/>
</dbReference>
<dbReference type="CDD" id="cd05247">
    <property type="entry name" value="UDP_G4E_1_SDR_e"/>
    <property type="match status" value="1"/>
</dbReference>
<evidence type="ECO:0000256" key="2">
    <source>
        <dbReference type="ARBA" id="ARBA00001911"/>
    </source>
</evidence>
<evidence type="ECO:0000256" key="6">
    <source>
        <dbReference type="ARBA" id="ARBA00018569"/>
    </source>
</evidence>